<dbReference type="InterPro" id="IPR059000">
    <property type="entry name" value="ATPase_P-type_domA"/>
</dbReference>
<dbReference type="SFLD" id="SFLDF00027">
    <property type="entry name" value="p-type_atpase"/>
    <property type="match status" value="1"/>
</dbReference>
<dbReference type="CDD" id="cd07551">
    <property type="entry name" value="P-type_ATPase_HM_ZosA_PfeT-like"/>
    <property type="match status" value="1"/>
</dbReference>
<name>A0A4Z0R6S1_9FIRM</name>
<dbReference type="SFLD" id="SFLDS00003">
    <property type="entry name" value="Haloacid_Dehalogenase"/>
    <property type="match status" value="1"/>
</dbReference>
<feature type="domain" description="P-type ATPase A" evidence="12">
    <location>
        <begin position="131"/>
        <end position="231"/>
    </location>
</feature>
<feature type="transmembrane region" description="Helical" evidence="11">
    <location>
        <begin position="281"/>
        <end position="302"/>
    </location>
</feature>
<comment type="similarity">
    <text evidence="2 11">Belongs to the cation transport ATPase (P-type) (TC 3.A.3) family. Type IB subfamily.</text>
</comment>
<dbReference type="RefSeq" id="WP_135546219.1">
    <property type="nucleotide sequence ID" value="NZ_SPQQ01000003.1"/>
</dbReference>
<evidence type="ECO:0000256" key="3">
    <source>
        <dbReference type="ARBA" id="ARBA00022692"/>
    </source>
</evidence>
<feature type="transmembrane region" description="Helical" evidence="11">
    <location>
        <begin position="617"/>
        <end position="635"/>
    </location>
</feature>
<dbReference type="Gene3D" id="2.70.150.10">
    <property type="entry name" value="Calcium-transporting ATPase, cytoplasmic transduction domain A"/>
    <property type="match status" value="1"/>
</dbReference>
<dbReference type="PROSITE" id="PS00154">
    <property type="entry name" value="ATPASE_E1_E2"/>
    <property type="match status" value="1"/>
</dbReference>
<dbReference type="InterPro" id="IPR023298">
    <property type="entry name" value="ATPase_P-typ_TM_dom_sf"/>
</dbReference>
<evidence type="ECO:0000313" key="14">
    <source>
        <dbReference type="Proteomes" id="UP000298460"/>
    </source>
</evidence>
<dbReference type="NCBIfam" id="TIGR01494">
    <property type="entry name" value="ATPase_P-type"/>
    <property type="match status" value="1"/>
</dbReference>
<dbReference type="SUPFAM" id="SSF81665">
    <property type="entry name" value="Calcium ATPase, transmembrane domain M"/>
    <property type="match status" value="1"/>
</dbReference>
<evidence type="ECO:0000256" key="9">
    <source>
        <dbReference type="ARBA" id="ARBA00022989"/>
    </source>
</evidence>
<evidence type="ECO:0000256" key="10">
    <source>
        <dbReference type="ARBA" id="ARBA00023136"/>
    </source>
</evidence>
<dbReference type="InterPro" id="IPR023214">
    <property type="entry name" value="HAD_sf"/>
</dbReference>
<evidence type="ECO:0000313" key="13">
    <source>
        <dbReference type="EMBL" id="TGE38244.1"/>
    </source>
</evidence>
<dbReference type="Proteomes" id="UP000298460">
    <property type="component" value="Unassembled WGS sequence"/>
</dbReference>
<dbReference type="InterPro" id="IPR044492">
    <property type="entry name" value="P_typ_ATPase_HD_dom"/>
</dbReference>
<organism evidence="13 14">
    <name type="scientific">Desulfosporosinus fructosivorans</name>
    <dbReference type="NCBI Taxonomy" id="2018669"/>
    <lineage>
        <taxon>Bacteria</taxon>
        <taxon>Bacillati</taxon>
        <taxon>Bacillota</taxon>
        <taxon>Clostridia</taxon>
        <taxon>Eubacteriales</taxon>
        <taxon>Desulfitobacteriaceae</taxon>
        <taxon>Desulfosporosinus</taxon>
    </lineage>
</organism>
<comment type="caution">
    <text evidence="13">The sequence shown here is derived from an EMBL/GenBank/DDBJ whole genome shotgun (WGS) entry which is preliminary data.</text>
</comment>
<dbReference type="Pfam" id="PF00122">
    <property type="entry name" value="E1-E2_ATPase"/>
    <property type="match status" value="1"/>
</dbReference>
<keyword evidence="14" id="KW-1185">Reference proteome</keyword>
<dbReference type="InterPro" id="IPR051949">
    <property type="entry name" value="Cation_Transport_ATPase"/>
</dbReference>
<dbReference type="FunFam" id="2.70.150.10:FF:000002">
    <property type="entry name" value="Copper-transporting ATPase 1, putative"/>
    <property type="match status" value="1"/>
</dbReference>
<keyword evidence="11" id="KW-1003">Cell membrane</keyword>
<feature type="transmembrane region" description="Helical" evidence="11">
    <location>
        <begin position="23"/>
        <end position="41"/>
    </location>
</feature>
<dbReference type="NCBIfam" id="TIGR01525">
    <property type="entry name" value="ATPase-IB_hvy"/>
    <property type="match status" value="1"/>
</dbReference>
<dbReference type="SUPFAM" id="SSF81653">
    <property type="entry name" value="Calcium ATPase, transduction domain A"/>
    <property type="match status" value="1"/>
</dbReference>
<proteinExistence type="inferred from homology"/>
<dbReference type="OrthoDB" id="9760364at2"/>
<keyword evidence="3 11" id="KW-0812">Transmembrane</keyword>
<feature type="transmembrane region" description="Helical" evidence="11">
    <location>
        <begin position="592"/>
        <end position="611"/>
    </location>
</feature>
<dbReference type="InterPro" id="IPR036412">
    <property type="entry name" value="HAD-like_sf"/>
</dbReference>
<evidence type="ECO:0000256" key="7">
    <source>
        <dbReference type="ARBA" id="ARBA00022842"/>
    </source>
</evidence>
<evidence type="ECO:0000256" key="4">
    <source>
        <dbReference type="ARBA" id="ARBA00022723"/>
    </source>
</evidence>
<dbReference type="PRINTS" id="PR00941">
    <property type="entry name" value="CDATPASE"/>
</dbReference>
<keyword evidence="6 11" id="KW-0067">ATP-binding</keyword>
<keyword evidence="9 11" id="KW-1133">Transmembrane helix</keyword>
<dbReference type="PANTHER" id="PTHR43079">
    <property type="entry name" value="PROBABLE CADMIUM/ZINC-TRANSPORTING ATPASE HMA1"/>
    <property type="match status" value="1"/>
</dbReference>
<evidence type="ECO:0000256" key="6">
    <source>
        <dbReference type="ARBA" id="ARBA00022840"/>
    </source>
</evidence>
<evidence type="ECO:0000256" key="5">
    <source>
        <dbReference type="ARBA" id="ARBA00022741"/>
    </source>
</evidence>
<accession>A0A4Z0R6S1</accession>
<dbReference type="EMBL" id="SPQQ01000003">
    <property type="protein sequence ID" value="TGE38244.1"/>
    <property type="molecule type" value="Genomic_DNA"/>
</dbReference>
<dbReference type="Gene3D" id="3.40.50.1000">
    <property type="entry name" value="HAD superfamily/HAD-like"/>
    <property type="match status" value="1"/>
</dbReference>
<dbReference type="SUPFAM" id="SSF56784">
    <property type="entry name" value="HAD-like"/>
    <property type="match status" value="1"/>
</dbReference>
<dbReference type="Pfam" id="PF00702">
    <property type="entry name" value="Hydrolase"/>
    <property type="match status" value="1"/>
</dbReference>
<dbReference type="PANTHER" id="PTHR43079:SF1">
    <property type="entry name" value="CADMIUM_ZINC-TRANSPORTING ATPASE HMA1, CHLOROPLASTIC-RELATED"/>
    <property type="match status" value="1"/>
</dbReference>
<evidence type="ECO:0000256" key="1">
    <source>
        <dbReference type="ARBA" id="ARBA00004651"/>
    </source>
</evidence>
<dbReference type="GO" id="GO:0005886">
    <property type="term" value="C:plasma membrane"/>
    <property type="evidence" value="ECO:0007669"/>
    <property type="project" value="UniProtKB-SubCell"/>
</dbReference>
<dbReference type="InterPro" id="IPR018303">
    <property type="entry name" value="ATPase_P-typ_P_site"/>
</dbReference>
<gene>
    <name evidence="13" type="ORF">E4K67_09755</name>
</gene>
<evidence type="ECO:0000256" key="2">
    <source>
        <dbReference type="ARBA" id="ARBA00006024"/>
    </source>
</evidence>
<keyword evidence="8" id="KW-1278">Translocase</keyword>
<reference evidence="13 14" key="1">
    <citation type="submission" date="2019-03" db="EMBL/GenBank/DDBJ databases">
        <title>Draft Genome Sequence of Desulfosporosinus fructosivorans Strain 63.6F, Isolated from Marine Sediment in the Baltic Sea.</title>
        <authorList>
            <person name="Hausmann B."/>
            <person name="Vandieken V."/>
            <person name="Pjevac P."/>
            <person name="Schreck K."/>
            <person name="Herbold C.W."/>
            <person name="Loy A."/>
        </authorList>
    </citation>
    <scope>NUCLEOTIDE SEQUENCE [LARGE SCALE GENOMIC DNA]</scope>
    <source>
        <strain evidence="13 14">63.6F</strain>
    </source>
</reference>
<dbReference type="InterPro" id="IPR001757">
    <property type="entry name" value="P_typ_ATPase"/>
</dbReference>
<dbReference type="GO" id="GO:0046872">
    <property type="term" value="F:metal ion binding"/>
    <property type="evidence" value="ECO:0007669"/>
    <property type="project" value="UniProtKB-KW"/>
</dbReference>
<dbReference type="GO" id="GO:0019829">
    <property type="term" value="F:ATPase-coupled monoatomic cation transmembrane transporter activity"/>
    <property type="evidence" value="ECO:0007669"/>
    <property type="project" value="InterPro"/>
</dbReference>
<dbReference type="InterPro" id="IPR023299">
    <property type="entry name" value="ATPase_P-typ_cyto_dom_N"/>
</dbReference>
<dbReference type="Gene3D" id="3.40.1110.10">
    <property type="entry name" value="Calcium-transporting ATPase, cytoplasmic domain N"/>
    <property type="match status" value="1"/>
</dbReference>
<evidence type="ECO:0000259" key="12">
    <source>
        <dbReference type="Pfam" id="PF00122"/>
    </source>
</evidence>
<keyword evidence="7" id="KW-0460">Magnesium</keyword>
<dbReference type="GO" id="GO:0005524">
    <property type="term" value="F:ATP binding"/>
    <property type="evidence" value="ECO:0007669"/>
    <property type="project" value="UniProtKB-UniRule"/>
</dbReference>
<dbReference type="InterPro" id="IPR027256">
    <property type="entry name" value="P-typ_ATPase_IB"/>
</dbReference>
<feature type="transmembrane region" description="Helical" evidence="11">
    <location>
        <begin position="82"/>
        <end position="107"/>
    </location>
</feature>
<sequence length="636" mass="68084">MSTINLVQEKSGFKNILWSRHKGLIVTVLCLGFIFLAWLSGKYGYSGLEVPFYLLAYVIGGYQKAREGLQTLIQEKDLDVDLLMVVAAIGAASIGYWADGAILIFIFSLSGALEGYTLERTNDSIKSIMKLRPEEAIVLQGKLEKRVRVEELKQGDRLLVRPGERIAADGIVREGYSSVNQASITGESIPIDKSTGDEVFAGTMNGQGALVIEMTKPAEATLLAKIIHLVQEAQSERPPSQLFMERFERIYAKIVITGAVLILVLPPFVLGWSWSATIYKAMIFLVVASPCALVSSIMPAVLSGISNGARNGILFKGGAYLESIGAVSVVAFDKTGTLTEGIPRITQVIPYGNYTENEVLSIAASLETWSEHPIAKAIVRKANEKDLTLSTASKMEAVPGFGVHGVVEGQVYRIGKLDLGDLVVGGKLSDEKMKAALNLEKQGNTVIFAQVGTELIGILAVKDTIRAHAKESIDRLKKMGIKVVMLTGDSSSTAQIIGEQVGVDQVYSDLLPEHKVDIIKELGKYGKVAMVGDGVNDAPALAVSSVGIAMGAAGTDVALETANVVLMADDLSKVSYAIALGRRTSRIVKQNVAFAVAVMLLLVLSNFLGSINLPLGVIGHEGSTILVIISGLRLLR</sequence>
<dbReference type="InterPro" id="IPR008250">
    <property type="entry name" value="ATPase_P-typ_transduc_dom_A_sf"/>
</dbReference>
<dbReference type="SFLD" id="SFLDG00002">
    <property type="entry name" value="C1.7:_P-type_atpase_like"/>
    <property type="match status" value="1"/>
</dbReference>
<protein>
    <submittedName>
        <fullName evidence="13">Heavy metal translocating P-type ATPase</fullName>
    </submittedName>
</protein>
<keyword evidence="10 11" id="KW-0472">Membrane</keyword>
<dbReference type="PRINTS" id="PR00119">
    <property type="entry name" value="CATATPASE"/>
</dbReference>
<keyword evidence="4 11" id="KW-0479">Metal-binding</keyword>
<dbReference type="AlphaFoldDB" id="A0A4Z0R6S1"/>
<dbReference type="GO" id="GO:0016887">
    <property type="term" value="F:ATP hydrolysis activity"/>
    <property type="evidence" value="ECO:0007669"/>
    <property type="project" value="InterPro"/>
</dbReference>
<evidence type="ECO:0000256" key="11">
    <source>
        <dbReference type="RuleBase" id="RU362081"/>
    </source>
</evidence>
<evidence type="ECO:0000256" key="8">
    <source>
        <dbReference type="ARBA" id="ARBA00022967"/>
    </source>
</evidence>
<keyword evidence="5 11" id="KW-0547">Nucleotide-binding</keyword>
<comment type="subcellular location">
    <subcellularLocation>
        <location evidence="1">Cell membrane</location>
        <topology evidence="1">Multi-pass membrane protein</topology>
    </subcellularLocation>
</comment>
<feature type="transmembrane region" description="Helical" evidence="11">
    <location>
        <begin position="250"/>
        <end position="269"/>
    </location>
</feature>